<proteinExistence type="predicted"/>
<dbReference type="Proteomes" id="UP000708208">
    <property type="component" value="Unassembled WGS sequence"/>
</dbReference>
<comment type="caution">
    <text evidence="1">The sequence shown here is derived from an EMBL/GenBank/DDBJ whole genome shotgun (WGS) entry which is preliminary data.</text>
</comment>
<gene>
    <name evidence="1" type="ORF">AFUS01_LOCUS31512</name>
</gene>
<feature type="non-terminal residue" evidence="1">
    <location>
        <position position="1"/>
    </location>
</feature>
<organism evidence="1 2">
    <name type="scientific">Allacma fusca</name>
    <dbReference type="NCBI Taxonomy" id="39272"/>
    <lineage>
        <taxon>Eukaryota</taxon>
        <taxon>Metazoa</taxon>
        <taxon>Ecdysozoa</taxon>
        <taxon>Arthropoda</taxon>
        <taxon>Hexapoda</taxon>
        <taxon>Collembola</taxon>
        <taxon>Symphypleona</taxon>
        <taxon>Sminthuridae</taxon>
        <taxon>Allacma</taxon>
    </lineage>
</organism>
<name>A0A8J2PR52_9HEXA</name>
<reference evidence="1" key="1">
    <citation type="submission" date="2021-06" db="EMBL/GenBank/DDBJ databases">
        <authorList>
            <person name="Hodson N. C."/>
            <person name="Mongue J. A."/>
            <person name="Jaron S. K."/>
        </authorList>
    </citation>
    <scope>NUCLEOTIDE SEQUENCE</scope>
</reference>
<evidence type="ECO:0000313" key="1">
    <source>
        <dbReference type="EMBL" id="CAG7821159.1"/>
    </source>
</evidence>
<evidence type="ECO:0000313" key="2">
    <source>
        <dbReference type="Proteomes" id="UP000708208"/>
    </source>
</evidence>
<sequence length="114" mass="13381">MLLSYYIERHEQDGCTPCLERVLSLRFIFWCNMTERQEQLVYGTGGEMLQSLKRLMSNLKYLKNLELIDLLLDNHEAIHLLDEVCVLLTDKLQTLVLINATKNHFNFLHPAVFV</sequence>
<dbReference type="PANTHER" id="PTHR20872:SF1">
    <property type="entry name" value="F-BOX DOMAIN-CONTAINING PROTEIN"/>
    <property type="match status" value="1"/>
</dbReference>
<dbReference type="AlphaFoldDB" id="A0A8J2PR52"/>
<dbReference type="EMBL" id="CAJVCH010501925">
    <property type="protein sequence ID" value="CAG7821159.1"/>
    <property type="molecule type" value="Genomic_DNA"/>
</dbReference>
<accession>A0A8J2PR52</accession>
<dbReference type="OrthoDB" id="9974792at2759"/>
<dbReference type="PANTHER" id="PTHR20872">
    <property type="match status" value="1"/>
</dbReference>
<protein>
    <submittedName>
        <fullName evidence="1">Uncharacterized protein</fullName>
    </submittedName>
</protein>
<keyword evidence="2" id="KW-1185">Reference proteome</keyword>